<dbReference type="EMBL" id="CP015363">
    <property type="protein sequence ID" value="ARD83979.1"/>
    <property type="molecule type" value="Genomic_DNA"/>
</dbReference>
<protein>
    <recommendedName>
        <fullName evidence="2">tRNA pseudouridine(55) synthase</fullName>
        <ecNumber evidence="2">5.4.99.25</ecNumber>
    </recommendedName>
</protein>
<keyword evidence="9" id="KW-1185">Reference proteome</keyword>
<accession>A0A1V0N1I0</accession>
<dbReference type="EMBL" id="JABGBP010000086">
    <property type="protein sequence ID" value="NOL59740.1"/>
    <property type="molecule type" value="Genomic_DNA"/>
</dbReference>
<comment type="similarity">
    <text evidence="1">Belongs to the pseudouridine synthase Pus10 family.</text>
</comment>
<proteinExistence type="inferred from homology"/>
<dbReference type="STRING" id="74969.FAD_0044"/>
<dbReference type="PANTHER" id="PTHR21568">
    <property type="entry name" value="TRNA PSEUDOURIDINE SYNTHASE PUS10"/>
    <property type="match status" value="1"/>
</dbReference>
<evidence type="ECO:0000313" key="8">
    <source>
        <dbReference type="EMBL" id="NOL59740.1"/>
    </source>
</evidence>
<dbReference type="KEGG" id="fai:FAD_0044"/>
<reference evidence="7 9" key="1">
    <citation type="submission" date="2011-10" db="EMBL/GenBank/DDBJ databases">
        <title>Metabolic and evolutionary patterns in the extreme acidophile Ferroplasma acidiphilum.</title>
        <authorList>
            <person name="Golyshina O.V."/>
            <person name="Kozyavkin S.A."/>
            <person name="Tatusov R.L."/>
            <person name="Slesarev A.I."/>
            <person name="Golyshin P.N."/>
        </authorList>
    </citation>
    <scope>NUCLEOTIDE SEQUENCE [LARGE SCALE GENOMIC DNA]</scope>
    <source>
        <strain evidence="7">Berkeley</strain>
        <strain evidence="9">Y</strain>
    </source>
</reference>
<dbReference type="GO" id="GO:0031119">
    <property type="term" value="P:tRNA pseudouridine synthesis"/>
    <property type="evidence" value="ECO:0007669"/>
    <property type="project" value="TreeGrafter"/>
</dbReference>
<dbReference type="NCBIfam" id="TIGR01213">
    <property type="entry name" value="pseudo_Pus10arc"/>
    <property type="match status" value="1"/>
</dbReference>
<dbReference type="SUPFAM" id="SSF55120">
    <property type="entry name" value="Pseudouridine synthase"/>
    <property type="match status" value="1"/>
</dbReference>
<dbReference type="Pfam" id="PF22023">
    <property type="entry name" value="Pus10_THUMP_arc"/>
    <property type="match status" value="1"/>
</dbReference>
<dbReference type="EC" id="5.4.99.25" evidence="2"/>
<sequence>MDDFINLFSHNLCIRCTGRIFANIDTGMTDYQRGTMLAFAYKSFYGTYNAPDTCWLCNGIFNEFDKYFNMVKDAIGTKEYTTFLIGSKFDPATLLEEEKIQNKYGNNGESIKKEFNREFGKYFSSISGKEFSKDADIVIEINTIYDNVNLIIRPLYIYGTYKKERRDIPQTRWINGSGDSIESLIGEKLLKFTGGKNYKLHGSGREDVDVMMLGNGREFIMEVDEPEVRNFPVKEFMEEVNNSGNGISISNLEFTGKKRVKEIKEATYDKIYRAVVECNTPINENTLLMAVNTFRNFTISQRTPTRVIGNRSDLIRKKEIKYINIEDIHDKEAVVKIRSQSGTYIKELINGDGGRTTPSLSSVYGYELKVKCLDVLKIER</sequence>
<keyword evidence="4" id="KW-0413">Isomerase</keyword>
<feature type="domain" description="Pus10 THUMP" evidence="6">
    <location>
        <begin position="69"/>
        <end position="142"/>
    </location>
</feature>
<dbReference type="InterPro" id="IPR048741">
    <property type="entry name" value="Pus10-like_C"/>
</dbReference>
<evidence type="ECO:0000313" key="9">
    <source>
        <dbReference type="Proteomes" id="UP000192050"/>
    </source>
</evidence>
<keyword evidence="3" id="KW-0819">tRNA processing</keyword>
<organism evidence="7 9">
    <name type="scientific">Ferroplasma acidiphilum</name>
    <dbReference type="NCBI Taxonomy" id="74969"/>
    <lineage>
        <taxon>Archaea</taxon>
        <taxon>Methanobacteriati</taxon>
        <taxon>Thermoplasmatota</taxon>
        <taxon>Thermoplasmata</taxon>
        <taxon>Thermoplasmatales</taxon>
        <taxon>Ferroplasmaceae</taxon>
        <taxon>Ferroplasma</taxon>
    </lineage>
</organism>
<name>A0A1V0N1I0_9ARCH</name>
<evidence type="ECO:0000256" key="4">
    <source>
        <dbReference type="ARBA" id="ARBA00023235"/>
    </source>
</evidence>
<dbReference type="Proteomes" id="UP000192050">
    <property type="component" value="Chromosome"/>
</dbReference>
<dbReference type="AlphaFoldDB" id="A0A1V0N1I0"/>
<dbReference type="Proteomes" id="UP000546917">
    <property type="component" value="Unassembled WGS sequence"/>
</dbReference>
<dbReference type="InterPro" id="IPR055174">
    <property type="entry name" value="Pus10_THUMP_arc"/>
</dbReference>
<dbReference type="InterPro" id="IPR039894">
    <property type="entry name" value="Pus10-like"/>
</dbReference>
<evidence type="ECO:0000256" key="2">
    <source>
        <dbReference type="ARBA" id="ARBA00012787"/>
    </source>
</evidence>
<evidence type="ECO:0000259" key="5">
    <source>
        <dbReference type="Pfam" id="PF21238"/>
    </source>
</evidence>
<dbReference type="OrthoDB" id="10348at2157"/>
<reference evidence="8 10" key="2">
    <citation type="submission" date="2020-05" db="EMBL/GenBank/DDBJ databases">
        <authorList>
            <person name="Zhang R."/>
        </authorList>
    </citation>
    <scope>NUCLEOTIDE SEQUENCE [LARGE SCALE GENOMIC DNA]</scope>
    <source>
        <strain evidence="8 10">DSM 28986</strain>
    </source>
</reference>
<dbReference type="FunFam" id="3.30.70.2510:FF:000001">
    <property type="entry name" value="tRNA pseudouridine synthase Pus10"/>
    <property type="match status" value="1"/>
</dbReference>
<dbReference type="GeneID" id="84218535"/>
<dbReference type="GO" id="GO:0003723">
    <property type="term" value="F:RNA binding"/>
    <property type="evidence" value="ECO:0007669"/>
    <property type="project" value="InterPro"/>
</dbReference>
<dbReference type="Gene3D" id="3.30.70.3190">
    <property type="match status" value="1"/>
</dbReference>
<evidence type="ECO:0000313" key="7">
    <source>
        <dbReference type="EMBL" id="ARD83979.1"/>
    </source>
</evidence>
<evidence type="ECO:0000313" key="10">
    <source>
        <dbReference type="Proteomes" id="UP000546917"/>
    </source>
</evidence>
<dbReference type="GO" id="GO:0160148">
    <property type="term" value="F:tRNA pseudouridine(55) synthase activity"/>
    <property type="evidence" value="ECO:0007669"/>
    <property type="project" value="UniProtKB-EC"/>
</dbReference>
<dbReference type="InterPro" id="IPR020103">
    <property type="entry name" value="PsdUridine_synth_cat_dom_sf"/>
</dbReference>
<dbReference type="RefSeq" id="WP_081141262.1">
    <property type="nucleotide sequence ID" value="NZ_CP015363.1"/>
</dbReference>
<evidence type="ECO:0000259" key="6">
    <source>
        <dbReference type="Pfam" id="PF22023"/>
    </source>
</evidence>
<dbReference type="Pfam" id="PF21238">
    <property type="entry name" value="Pus10_C"/>
    <property type="match status" value="1"/>
</dbReference>
<evidence type="ECO:0000256" key="1">
    <source>
        <dbReference type="ARBA" id="ARBA00009652"/>
    </source>
</evidence>
<evidence type="ECO:0000256" key="3">
    <source>
        <dbReference type="ARBA" id="ARBA00022694"/>
    </source>
</evidence>
<gene>
    <name evidence="7" type="ORF">FAD_0044</name>
    <name evidence="8" type="ORF">HLB00_02685</name>
</gene>
<feature type="domain" description="Pus10-like C-terminal" evidence="5">
    <location>
        <begin position="156"/>
        <end position="379"/>
    </location>
</feature>
<dbReference type="PANTHER" id="PTHR21568:SF0">
    <property type="entry name" value="TRNA PSEUDOURIDINE SYNTHASE PUS10"/>
    <property type="match status" value="1"/>
</dbReference>
<dbReference type="Gene3D" id="3.30.70.2510">
    <property type="match status" value="1"/>
</dbReference>